<keyword evidence="6" id="KW-1015">Disulfide bond</keyword>
<comment type="subcellular location">
    <subcellularLocation>
        <location evidence="1">Secreted</location>
    </subcellularLocation>
</comment>
<evidence type="ECO:0000256" key="2">
    <source>
        <dbReference type="ARBA" id="ARBA00009872"/>
    </source>
</evidence>
<evidence type="ECO:0000256" key="6">
    <source>
        <dbReference type="ARBA" id="ARBA00023157"/>
    </source>
</evidence>
<proteinExistence type="inferred from homology"/>
<dbReference type="PANTHER" id="PTHR33920:SF2">
    <property type="entry name" value="THIONIN-2.1-RELATED"/>
    <property type="match status" value="1"/>
</dbReference>
<dbReference type="PROSITE" id="PS00271">
    <property type="entry name" value="THIONIN"/>
    <property type="match status" value="1"/>
</dbReference>
<dbReference type="AlphaFoldDB" id="A0A1J3JV98"/>
<evidence type="ECO:0000256" key="4">
    <source>
        <dbReference type="ARBA" id="ARBA00022656"/>
    </source>
</evidence>
<evidence type="ECO:0000313" key="8">
    <source>
        <dbReference type="EMBL" id="JAU96371.1"/>
    </source>
</evidence>
<dbReference type="PANTHER" id="PTHR33920">
    <property type="entry name" value="THIONIN-2.1-RELATED"/>
    <property type="match status" value="1"/>
</dbReference>
<feature type="chain" id="PRO_5009624367" evidence="7">
    <location>
        <begin position="25"/>
        <end position="137"/>
    </location>
</feature>
<dbReference type="GO" id="GO:0005576">
    <property type="term" value="C:extracellular region"/>
    <property type="evidence" value="ECO:0007669"/>
    <property type="project" value="UniProtKB-SubCell"/>
</dbReference>
<protein>
    <submittedName>
        <fullName evidence="8">Putative thionin-2.4</fullName>
    </submittedName>
</protein>
<keyword evidence="4" id="KW-0800">Toxin</keyword>
<keyword evidence="5" id="KW-0611">Plant defense</keyword>
<evidence type="ECO:0000256" key="7">
    <source>
        <dbReference type="SAM" id="SignalP"/>
    </source>
</evidence>
<evidence type="ECO:0000256" key="5">
    <source>
        <dbReference type="ARBA" id="ARBA00022821"/>
    </source>
</evidence>
<reference evidence="8" key="1">
    <citation type="submission" date="2016-07" db="EMBL/GenBank/DDBJ databases">
        <title>De novo transcriptome assembly of four accessions of the metal hyperaccumulator plant Noccaea caerulescens.</title>
        <authorList>
            <person name="Blande D."/>
            <person name="Halimaa P."/>
            <person name="Tervahauta A.I."/>
            <person name="Aarts M.G."/>
            <person name="Karenlampi S.O."/>
        </authorList>
    </citation>
    <scope>NUCLEOTIDE SEQUENCE</scope>
</reference>
<dbReference type="InterPro" id="IPR036391">
    <property type="entry name" value="Thionin-like_sf"/>
</dbReference>
<dbReference type="InterPro" id="IPR001010">
    <property type="entry name" value="Thionin"/>
</dbReference>
<organism evidence="8">
    <name type="scientific">Noccaea caerulescens</name>
    <name type="common">Alpine penny-cress</name>
    <name type="synonym">Thlaspi caerulescens</name>
    <dbReference type="NCBI Taxonomy" id="107243"/>
    <lineage>
        <taxon>Eukaryota</taxon>
        <taxon>Viridiplantae</taxon>
        <taxon>Streptophyta</taxon>
        <taxon>Embryophyta</taxon>
        <taxon>Tracheophyta</taxon>
        <taxon>Spermatophyta</taxon>
        <taxon>Magnoliopsida</taxon>
        <taxon>eudicotyledons</taxon>
        <taxon>Gunneridae</taxon>
        <taxon>Pentapetalae</taxon>
        <taxon>rosids</taxon>
        <taxon>malvids</taxon>
        <taxon>Brassicales</taxon>
        <taxon>Brassicaceae</taxon>
        <taxon>Coluteocarpeae</taxon>
        <taxon>Noccaea</taxon>
    </lineage>
</organism>
<sequence>MEGKTVTLSVVIMTLVMAQIQVEAAKICCPTAAARTAFNGCAYSGFPSQSCVIVSGCTYGSENSCPPGYPNDILKKSAQGDAVNEYCKLGCAFSVCGAMTNLQNSDANEIVNGAVEQCTNACSTICSEGFLKAVKSA</sequence>
<dbReference type="PRINTS" id="PR00287">
    <property type="entry name" value="THIONIN"/>
</dbReference>
<dbReference type="Pfam" id="PF00321">
    <property type="entry name" value="Thionin"/>
    <property type="match status" value="1"/>
</dbReference>
<evidence type="ECO:0000256" key="3">
    <source>
        <dbReference type="ARBA" id="ARBA00022525"/>
    </source>
</evidence>
<dbReference type="SUPFAM" id="SSF57429">
    <property type="entry name" value="Crambin-like"/>
    <property type="match status" value="1"/>
</dbReference>
<evidence type="ECO:0000256" key="1">
    <source>
        <dbReference type="ARBA" id="ARBA00004613"/>
    </source>
</evidence>
<dbReference type="EMBL" id="GEVM01009567">
    <property type="protein sequence ID" value="JAU96371.1"/>
    <property type="molecule type" value="Transcribed_RNA"/>
</dbReference>
<feature type="signal peptide" evidence="7">
    <location>
        <begin position="1"/>
        <end position="24"/>
    </location>
</feature>
<gene>
    <name evidence="8" type="ORF">MP_TR13863_c0_g1_i1_g.40401</name>
</gene>
<keyword evidence="3" id="KW-0964">Secreted</keyword>
<name>A0A1J3JV98_NOCCA</name>
<dbReference type="GO" id="GO:0006952">
    <property type="term" value="P:defense response"/>
    <property type="evidence" value="ECO:0007669"/>
    <property type="project" value="UniProtKB-KW"/>
</dbReference>
<accession>A0A1J3JV98</accession>
<dbReference type="GO" id="GO:0090729">
    <property type="term" value="F:toxin activity"/>
    <property type="evidence" value="ECO:0007669"/>
    <property type="project" value="UniProtKB-KW"/>
</dbReference>
<comment type="similarity">
    <text evidence="2">Belongs to the plant thionin (TC 1.C.44) family.</text>
</comment>
<dbReference type="Gene3D" id="3.30.1350.10">
    <property type="entry name" value="Thionin-like"/>
    <property type="match status" value="1"/>
</dbReference>
<keyword evidence="7" id="KW-0732">Signal</keyword>